<dbReference type="Proteomes" id="UP000570517">
    <property type="component" value="Unassembled WGS sequence"/>
</dbReference>
<dbReference type="EMBL" id="JABFYL010000004">
    <property type="protein sequence ID" value="NVN48358.1"/>
    <property type="molecule type" value="Genomic_DNA"/>
</dbReference>
<feature type="region of interest" description="Disordered" evidence="1">
    <location>
        <begin position="21"/>
        <end position="48"/>
    </location>
</feature>
<dbReference type="AlphaFoldDB" id="A0A850PDX4"/>
<sequence>MTTPDPSPLGDAAEADVADLADQHRPIDDVDSDAWPDAQRVSSDRDWQASEADLIEQAIEVPLDESEPDRE</sequence>
<evidence type="ECO:0000313" key="2">
    <source>
        <dbReference type="EMBL" id="NVN48358.1"/>
    </source>
</evidence>
<proteinExistence type="predicted"/>
<dbReference type="RefSeq" id="WP_178356831.1">
    <property type="nucleotide sequence ID" value="NZ_JABFYL010000004.1"/>
</dbReference>
<evidence type="ECO:0000256" key="1">
    <source>
        <dbReference type="SAM" id="MobiDB-lite"/>
    </source>
</evidence>
<comment type="caution">
    <text evidence="2">The sequence shown here is derived from an EMBL/GenBank/DDBJ whole genome shotgun (WGS) entry which is preliminary data.</text>
</comment>
<accession>A0A850PDX4</accession>
<gene>
    <name evidence="2" type="ORF">HLY00_2733</name>
</gene>
<name>A0A850PDX4_9MYCO</name>
<evidence type="ECO:0000313" key="3">
    <source>
        <dbReference type="Proteomes" id="UP000570517"/>
    </source>
</evidence>
<evidence type="ECO:0008006" key="4">
    <source>
        <dbReference type="Google" id="ProtNLM"/>
    </source>
</evidence>
<organism evidence="2 3">
    <name type="scientific">Mycolicibacterium hippocampi</name>
    <dbReference type="NCBI Taxonomy" id="659824"/>
    <lineage>
        <taxon>Bacteria</taxon>
        <taxon>Bacillati</taxon>
        <taxon>Actinomycetota</taxon>
        <taxon>Actinomycetes</taxon>
        <taxon>Mycobacteriales</taxon>
        <taxon>Mycobacteriaceae</taxon>
        <taxon>Mycolicibacterium</taxon>
    </lineage>
</organism>
<reference evidence="2 3" key="1">
    <citation type="submission" date="2020-05" db="EMBL/GenBank/DDBJ databases">
        <title>Draft genome sequence of Mycobacterium hippocampi DL, isolated from European seabass, Dicentrarchus labrax, reared in fish farms.</title>
        <authorList>
            <person name="Stathopoulou P."/>
            <person name="Asimakis E."/>
            <person name="Tzokas K."/>
            <person name="Batargias C."/>
            <person name="Tsiamis G."/>
        </authorList>
    </citation>
    <scope>NUCLEOTIDE SEQUENCE [LARGE SCALE GENOMIC DNA]</scope>
    <source>
        <strain evidence="2 3">DL</strain>
    </source>
</reference>
<protein>
    <recommendedName>
        <fullName evidence="4">DUF5709 domain-containing protein</fullName>
    </recommendedName>
</protein>
<keyword evidence="3" id="KW-1185">Reference proteome</keyword>